<dbReference type="NCBIfam" id="NF009093">
    <property type="entry name" value="PRK12429.1"/>
    <property type="match status" value="1"/>
</dbReference>
<keyword evidence="4" id="KW-1185">Reference proteome</keyword>
<dbReference type="PRINTS" id="PR00081">
    <property type="entry name" value="GDHRDH"/>
</dbReference>
<dbReference type="InterPro" id="IPR036291">
    <property type="entry name" value="NAD(P)-bd_dom_sf"/>
</dbReference>
<gene>
    <name evidence="3" type="ORF">E7V67_015785</name>
</gene>
<protein>
    <submittedName>
        <fullName evidence="3">3-hydroxybutyrate dehydrogenase</fullName>
    </submittedName>
</protein>
<dbReference type="PRINTS" id="PR00080">
    <property type="entry name" value="SDRFAMILY"/>
</dbReference>
<organism evidence="3 4">
    <name type="scientific">[Empedobacter] haloabium</name>
    <dbReference type="NCBI Taxonomy" id="592317"/>
    <lineage>
        <taxon>Bacteria</taxon>
        <taxon>Pseudomonadati</taxon>
        <taxon>Pseudomonadota</taxon>
        <taxon>Betaproteobacteria</taxon>
        <taxon>Burkholderiales</taxon>
        <taxon>Oxalobacteraceae</taxon>
        <taxon>Telluria group</taxon>
        <taxon>Telluria group incertae sedis</taxon>
    </lineage>
</organism>
<evidence type="ECO:0000256" key="1">
    <source>
        <dbReference type="ARBA" id="ARBA00006484"/>
    </source>
</evidence>
<evidence type="ECO:0000313" key="3">
    <source>
        <dbReference type="EMBL" id="WUR11174.1"/>
    </source>
</evidence>
<dbReference type="InterPro" id="IPR050259">
    <property type="entry name" value="SDR"/>
</dbReference>
<dbReference type="Proteomes" id="UP000321323">
    <property type="component" value="Chromosome"/>
</dbReference>
<dbReference type="Pfam" id="PF00106">
    <property type="entry name" value="adh_short"/>
    <property type="match status" value="1"/>
</dbReference>
<dbReference type="CDD" id="cd08940">
    <property type="entry name" value="HBDH_SDR_c"/>
    <property type="match status" value="1"/>
</dbReference>
<name>A0ABZ1UG44_9BURK</name>
<comment type="similarity">
    <text evidence="1 2">Belongs to the short-chain dehydrogenases/reductases (SDR) family.</text>
</comment>
<dbReference type="SUPFAM" id="SSF51735">
    <property type="entry name" value="NAD(P)-binding Rossmann-fold domains"/>
    <property type="match status" value="1"/>
</dbReference>
<dbReference type="InterPro" id="IPR020904">
    <property type="entry name" value="Sc_DH/Rdtase_CS"/>
</dbReference>
<proteinExistence type="inferred from homology"/>
<accession>A0ABZ1UG44</accession>
<dbReference type="Gene3D" id="3.40.50.720">
    <property type="entry name" value="NAD(P)-binding Rossmann-like Domain"/>
    <property type="match status" value="1"/>
</dbReference>
<dbReference type="InterPro" id="IPR011294">
    <property type="entry name" value="3-OHbutyrate_DH"/>
</dbReference>
<reference evidence="3 4" key="1">
    <citation type="journal article" date="2019" name="Int. J. Syst. Evol. Microbiol.">
        <title>The Draft Whole-Genome Sequence of the Antibiotic Producer Empedobacter haloabium ATCC 31962 Provides Indications for Its Taxonomic Reclassification.</title>
        <authorList>
            <person name="Miess H."/>
            <person name="Arlt P."/>
            <person name="Apel A.K."/>
            <person name="Weber T."/>
            <person name="Nieselt K."/>
            <person name="Hanssen F."/>
            <person name="Czemmel S."/>
            <person name="Nahnsen S."/>
            <person name="Gross H."/>
        </authorList>
    </citation>
    <scope>NUCLEOTIDE SEQUENCE [LARGE SCALE GENOMIC DNA]</scope>
    <source>
        <strain evidence="3 4">ATCC 31962</strain>
    </source>
</reference>
<dbReference type="PANTHER" id="PTHR42879">
    <property type="entry name" value="3-OXOACYL-(ACYL-CARRIER-PROTEIN) REDUCTASE"/>
    <property type="match status" value="1"/>
</dbReference>
<dbReference type="InterPro" id="IPR002347">
    <property type="entry name" value="SDR_fam"/>
</dbReference>
<sequence>MSSTASNAVPGANSGALAGKIALVTGSTSGIGLGIAHALAAQGADIVFNGFGEAQAITTLQEETARRYGVRTVHHNADMSKPAEIEAMMAFATEQFGGVDILVNNAGIQHVANVDEFPVEKWDAIIAINLTSAFHTTRLALPAMKAKNWGRIINLASAHGLVGSSGKSAYVAAKHGLVGLTKVTALETATTGVTVNAICPGFVLTPLVQKQVDDRAAKDGLSNEQAKHALLADKQPSGDFVTPEQLGGLAVFLCSDAAAQVRGAAWNVDGGWVAQ</sequence>
<dbReference type="PROSITE" id="PS00061">
    <property type="entry name" value="ADH_SHORT"/>
    <property type="match status" value="1"/>
</dbReference>
<evidence type="ECO:0000256" key="2">
    <source>
        <dbReference type="RuleBase" id="RU000363"/>
    </source>
</evidence>
<dbReference type="PANTHER" id="PTHR42879:SF2">
    <property type="entry name" value="3-OXOACYL-[ACYL-CARRIER-PROTEIN] REDUCTASE FABG"/>
    <property type="match status" value="1"/>
</dbReference>
<dbReference type="NCBIfam" id="TIGR01963">
    <property type="entry name" value="PHB_DH"/>
    <property type="match status" value="1"/>
</dbReference>
<evidence type="ECO:0000313" key="4">
    <source>
        <dbReference type="Proteomes" id="UP000321323"/>
    </source>
</evidence>
<dbReference type="EMBL" id="CP136508">
    <property type="protein sequence ID" value="WUR11174.1"/>
    <property type="molecule type" value="Genomic_DNA"/>
</dbReference>